<evidence type="ECO:0000256" key="7">
    <source>
        <dbReference type="ARBA" id="ARBA00023136"/>
    </source>
</evidence>
<sequence>MTAFPTTGIGYFSIDRTDGFISTSTVNLIDFEKIPDRNFTFTVFVTDGRRSVSENLSINITDVNEPPSFNQSIYVINANENMANTKLPNPGFYVHDVDVDDTHIFKHDCFPKNSYFTMNDTTGMLTFAVDYDLDIPGRPKIINCNVKVTDKGNLTATAMLSITLNEINDNTPTFNNSSYTFVVYNDSVLGQVIGHVSAMDADVGTDGQFVYSTNQTGLAQNYFTVSPTGYITIERSLNREHVGSRLFFTVYATDAGSPARTGSASVTVIVLEPTTTTASTTTNSYRTFIEDKRNIVWIVFLAVLVFLIVLLTLWICWRSIMSWPIGFYPFHECARNCTRPRWCENCRKDSGNRISRPSQVLNRPERPQPVKRLNQLSLTPQMSPDMTLPVTFTPSQASQPQRRPEASQSPMRPKGSDETK</sequence>
<evidence type="ECO:0000256" key="1">
    <source>
        <dbReference type="ARBA" id="ARBA00004167"/>
    </source>
</evidence>
<keyword evidence="2 10" id="KW-0812">Transmembrane</keyword>
<dbReference type="PRINTS" id="PR00205">
    <property type="entry name" value="CADHERIN"/>
</dbReference>
<evidence type="ECO:0000256" key="9">
    <source>
        <dbReference type="SAM" id="MobiDB-lite"/>
    </source>
</evidence>
<dbReference type="InterPro" id="IPR002126">
    <property type="entry name" value="Cadherin-like_dom"/>
</dbReference>
<protein>
    <recommendedName>
        <fullName evidence="11">Cadherin domain-containing protein</fullName>
    </recommendedName>
</protein>
<dbReference type="GO" id="GO:0005509">
    <property type="term" value="F:calcium ion binding"/>
    <property type="evidence" value="ECO:0007669"/>
    <property type="project" value="UniProtKB-UniRule"/>
</dbReference>
<dbReference type="Proteomes" id="UP001195483">
    <property type="component" value="Unassembled WGS sequence"/>
</dbReference>
<dbReference type="EMBL" id="JAEAOA010002130">
    <property type="protein sequence ID" value="KAK3599455.1"/>
    <property type="molecule type" value="Genomic_DNA"/>
</dbReference>
<feature type="domain" description="Cadherin" evidence="11">
    <location>
        <begin position="175"/>
        <end position="281"/>
    </location>
</feature>
<keyword evidence="7 10" id="KW-0472">Membrane</keyword>
<feature type="domain" description="Cadherin" evidence="11">
    <location>
        <begin position="37"/>
        <end position="174"/>
    </location>
</feature>
<evidence type="ECO:0000313" key="13">
    <source>
        <dbReference type="Proteomes" id="UP001195483"/>
    </source>
</evidence>
<dbReference type="SUPFAM" id="SSF49313">
    <property type="entry name" value="Cadherin-like"/>
    <property type="match status" value="2"/>
</dbReference>
<feature type="compositionally biased region" description="Polar residues" evidence="9">
    <location>
        <begin position="377"/>
        <end position="410"/>
    </location>
</feature>
<evidence type="ECO:0000256" key="2">
    <source>
        <dbReference type="ARBA" id="ARBA00022692"/>
    </source>
</evidence>
<dbReference type="FunFam" id="2.60.40.60:FF:000033">
    <property type="entry name" value="FAT atypical cadherin 1"/>
    <property type="match status" value="1"/>
</dbReference>
<dbReference type="PANTHER" id="PTHR24026:SF126">
    <property type="entry name" value="PROTOCADHERIN FAT 4"/>
    <property type="match status" value="1"/>
</dbReference>
<dbReference type="PANTHER" id="PTHR24026">
    <property type="entry name" value="FAT ATYPICAL CADHERIN-RELATED"/>
    <property type="match status" value="1"/>
</dbReference>
<evidence type="ECO:0000256" key="4">
    <source>
        <dbReference type="ARBA" id="ARBA00022737"/>
    </source>
</evidence>
<dbReference type="Pfam" id="PF00028">
    <property type="entry name" value="Cadherin"/>
    <property type="match status" value="1"/>
</dbReference>
<evidence type="ECO:0000256" key="10">
    <source>
        <dbReference type="SAM" id="Phobius"/>
    </source>
</evidence>
<feature type="region of interest" description="Disordered" evidence="9">
    <location>
        <begin position="377"/>
        <end position="420"/>
    </location>
</feature>
<reference evidence="12" key="1">
    <citation type="journal article" date="2021" name="Genome Biol. Evol.">
        <title>A High-Quality Reference Genome for a Parasitic Bivalve with Doubly Uniparental Inheritance (Bivalvia: Unionida).</title>
        <authorList>
            <person name="Smith C.H."/>
        </authorList>
    </citation>
    <scope>NUCLEOTIDE SEQUENCE</scope>
    <source>
        <strain evidence="12">CHS0354</strain>
    </source>
</reference>
<dbReference type="AlphaFoldDB" id="A0AAE0SXG9"/>
<keyword evidence="13" id="KW-1185">Reference proteome</keyword>
<comment type="subcellular location">
    <subcellularLocation>
        <location evidence="1">Membrane</location>
        <topology evidence="1">Single-pass membrane protein</topology>
    </subcellularLocation>
</comment>
<dbReference type="InterPro" id="IPR015919">
    <property type="entry name" value="Cadherin-like_sf"/>
</dbReference>
<name>A0AAE0SXG9_9BIVA</name>
<dbReference type="CDD" id="cd11304">
    <property type="entry name" value="Cadherin_repeat"/>
    <property type="match status" value="2"/>
</dbReference>
<organism evidence="12 13">
    <name type="scientific">Potamilus streckersoni</name>
    <dbReference type="NCBI Taxonomy" id="2493646"/>
    <lineage>
        <taxon>Eukaryota</taxon>
        <taxon>Metazoa</taxon>
        <taxon>Spiralia</taxon>
        <taxon>Lophotrochozoa</taxon>
        <taxon>Mollusca</taxon>
        <taxon>Bivalvia</taxon>
        <taxon>Autobranchia</taxon>
        <taxon>Heteroconchia</taxon>
        <taxon>Palaeoheterodonta</taxon>
        <taxon>Unionida</taxon>
        <taxon>Unionoidea</taxon>
        <taxon>Unionidae</taxon>
        <taxon>Ambleminae</taxon>
        <taxon>Lampsilini</taxon>
        <taxon>Potamilus</taxon>
    </lineage>
</organism>
<evidence type="ECO:0000256" key="5">
    <source>
        <dbReference type="ARBA" id="ARBA00022837"/>
    </source>
</evidence>
<dbReference type="SMART" id="SM00112">
    <property type="entry name" value="CA"/>
    <property type="match status" value="3"/>
</dbReference>
<dbReference type="GO" id="GO:0005886">
    <property type="term" value="C:plasma membrane"/>
    <property type="evidence" value="ECO:0007669"/>
    <property type="project" value="UniProtKB-SubCell"/>
</dbReference>
<reference evidence="12" key="3">
    <citation type="submission" date="2023-05" db="EMBL/GenBank/DDBJ databases">
        <authorList>
            <person name="Smith C.H."/>
        </authorList>
    </citation>
    <scope>NUCLEOTIDE SEQUENCE</scope>
    <source>
        <strain evidence="12">CHS0354</strain>
        <tissue evidence="12">Mantle</tissue>
    </source>
</reference>
<dbReference type="Gene3D" id="2.60.40.60">
    <property type="entry name" value="Cadherins"/>
    <property type="match status" value="3"/>
</dbReference>
<proteinExistence type="predicted"/>
<reference evidence="12" key="2">
    <citation type="journal article" date="2021" name="Genome Biol. Evol.">
        <title>Developing a high-quality reference genome for a parasitic bivalve with doubly uniparental inheritance (Bivalvia: Unionida).</title>
        <authorList>
            <person name="Smith C.H."/>
        </authorList>
    </citation>
    <scope>NUCLEOTIDE SEQUENCE</scope>
    <source>
        <strain evidence="12">CHS0354</strain>
        <tissue evidence="12">Mantle</tissue>
    </source>
</reference>
<dbReference type="GO" id="GO:0007156">
    <property type="term" value="P:homophilic cell adhesion via plasma membrane adhesion molecules"/>
    <property type="evidence" value="ECO:0007669"/>
    <property type="project" value="InterPro"/>
</dbReference>
<feature type="transmembrane region" description="Helical" evidence="10">
    <location>
        <begin position="295"/>
        <end position="317"/>
    </location>
</feature>
<gene>
    <name evidence="12" type="ORF">CHS0354_036475</name>
</gene>
<evidence type="ECO:0000256" key="3">
    <source>
        <dbReference type="ARBA" id="ARBA00022729"/>
    </source>
</evidence>
<evidence type="ECO:0000256" key="6">
    <source>
        <dbReference type="ARBA" id="ARBA00022989"/>
    </source>
</evidence>
<evidence type="ECO:0000256" key="8">
    <source>
        <dbReference type="PROSITE-ProRule" id="PRU00043"/>
    </source>
</evidence>
<keyword evidence="3" id="KW-0732">Signal</keyword>
<evidence type="ECO:0000259" key="11">
    <source>
        <dbReference type="PROSITE" id="PS50268"/>
    </source>
</evidence>
<keyword evidence="5 8" id="KW-0106">Calcium</keyword>
<dbReference type="PROSITE" id="PS50268">
    <property type="entry name" value="CADHERIN_2"/>
    <property type="match status" value="2"/>
</dbReference>
<keyword evidence="4" id="KW-0677">Repeat</keyword>
<evidence type="ECO:0000313" key="12">
    <source>
        <dbReference type="EMBL" id="KAK3599455.1"/>
    </source>
</evidence>
<keyword evidence="6 10" id="KW-1133">Transmembrane helix</keyword>
<comment type="caution">
    <text evidence="12">The sequence shown here is derived from an EMBL/GenBank/DDBJ whole genome shotgun (WGS) entry which is preliminary data.</text>
</comment>
<accession>A0AAE0SXG9</accession>